<evidence type="ECO:0000259" key="6">
    <source>
        <dbReference type="Pfam" id="PF00135"/>
    </source>
</evidence>
<evidence type="ECO:0000313" key="7">
    <source>
        <dbReference type="EMBL" id="ODN05232.1"/>
    </source>
</evidence>
<evidence type="ECO:0000256" key="2">
    <source>
        <dbReference type="ARBA" id="ARBA00022487"/>
    </source>
</evidence>
<dbReference type="EMBL" id="LJIJ01000027">
    <property type="protein sequence ID" value="ODN05232.1"/>
    <property type="molecule type" value="Genomic_DNA"/>
</dbReference>
<gene>
    <name evidence="7" type="ORF">Ocin01_01432</name>
</gene>
<evidence type="ECO:0000313" key="8">
    <source>
        <dbReference type="Proteomes" id="UP000094527"/>
    </source>
</evidence>
<keyword evidence="4" id="KW-0325">Glycoprotein</keyword>
<comment type="similarity">
    <text evidence="1 5">Belongs to the type-B carboxylesterase/lipase family.</text>
</comment>
<dbReference type="AlphaFoldDB" id="A0A1D2NJ45"/>
<dbReference type="Proteomes" id="UP000094527">
    <property type="component" value="Unassembled WGS sequence"/>
</dbReference>
<dbReference type="InterPro" id="IPR050309">
    <property type="entry name" value="Type-B_Carboxylest/Lipase"/>
</dbReference>
<feature type="domain" description="Carboxylesterase type B" evidence="6">
    <location>
        <begin position="182"/>
        <end position="429"/>
    </location>
</feature>
<dbReference type="STRING" id="48709.A0A1D2NJ45"/>
<evidence type="ECO:0000256" key="5">
    <source>
        <dbReference type="RuleBase" id="RU361235"/>
    </source>
</evidence>
<proteinExistence type="inferred from homology"/>
<dbReference type="InterPro" id="IPR002018">
    <property type="entry name" value="CarbesteraseB"/>
</dbReference>
<evidence type="ECO:0000256" key="4">
    <source>
        <dbReference type="ARBA" id="ARBA00023180"/>
    </source>
</evidence>
<dbReference type="InterPro" id="IPR019826">
    <property type="entry name" value="Carboxylesterase_B_AS"/>
</dbReference>
<dbReference type="InterPro" id="IPR019819">
    <property type="entry name" value="Carboxylesterase_B_CS"/>
</dbReference>
<evidence type="ECO:0000256" key="3">
    <source>
        <dbReference type="ARBA" id="ARBA00022801"/>
    </source>
</evidence>
<protein>
    <recommendedName>
        <fullName evidence="5">Carboxylic ester hydrolase</fullName>
        <ecNumber evidence="5">3.1.1.-</ecNumber>
    </recommendedName>
</protein>
<dbReference type="OrthoDB" id="3200163at2759"/>
<dbReference type="PANTHER" id="PTHR11559">
    <property type="entry name" value="CARBOXYLESTERASE"/>
    <property type="match status" value="1"/>
</dbReference>
<dbReference type="InterPro" id="IPR029058">
    <property type="entry name" value="AB_hydrolase_fold"/>
</dbReference>
<dbReference type="EC" id="3.1.1.-" evidence="5"/>
<dbReference type="SUPFAM" id="SSF53474">
    <property type="entry name" value="alpha/beta-Hydrolases"/>
    <property type="match status" value="2"/>
</dbReference>
<evidence type="ECO:0000256" key="1">
    <source>
        <dbReference type="ARBA" id="ARBA00005964"/>
    </source>
</evidence>
<feature type="domain" description="Carboxylesterase type B" evidence="6">
    <location>
        <begin position="8"/>
        <end position="107"/>
    </location>
</feature>
<keyword evidence="2" id="KW-0719">Serine esterase</keyword>
<comment type="caution">
    <text evidence="7">The sequence shown here is derived from an EMBL/GenBank/DDBJ whole genome shotgun (WGS) entry which is preliminary data.</text>
</comment>
<accession>A0A1D2NJ45</accession>
<dbReference type="GO" id="GO:0052689">
    <property type="term" value="F:carboxylic ester hydrolase activity"/>
    <property type="evidence" value="ECO:0007669"/>
    <property type="project" value="UniProtKB-KW"/>
</dbReference>
<dbReference type="Pfam" id="PF00135">
    <property type="entry name" value="COesterase"/>
    <property type="match status" value="2"/>
</dbReference>
<dbReference type="PROSITE" id="PS00941">
    <property type="entry name" value="CARBOXYLESTERASE_B_2"/>
    <property type="match status" value="1"/>
</dbReference>
<keyword evidence="3 5" id="KW-0378">Hydrolase</keyword>
<organism evidence="7 8">
    <name type="scientific">Orchesella cincta</name>
    <name type="common">Springtail</name>
    <name type="synonym">Podura cincta</name>
    <dbReference type="NCBI Taxonomy" id="48709"/>
    <lineage>
        <taxon>Eukaryota</taxon>
        <taxon>Metazoa</taxon>
        <taxon>Ecdysozoa</taxon>
        <taxon>Arthropoda</taxon>
        <taxon>Hexapoda</taxon>
        <taxon>Collembola</taxon>
        <taxon>Entomobryomorpha</taxon>
        <taxon>Entomobryoidea</taxon>
        <taxon>Orchesellidae</taxon>
        <taxon>Orchesellinae</taxon>
        <taxon>Orchesella</taxon>
    </lineage>
</organism>
<keyword evidence="8" id="KW-1185">Reference proteome</keyword>
<name>A0A1D2NJ45_ORCCI</name>
<dbReference type="PROSITE" id="PS00122">
    <property type="entry name" value="CARBOXYLESTERASE_B_1"/>
    <property type="match status" value="1"/>
</dbReference>
<dbReference type="Gene3D" id="3.40.50.1820">
    <property type="entry name" value="alpha/beta hydrolase"/>
    <property type="match status" value="2"/>
</dbReference>
<dbReference type="OMA" id="WENSIRD"/>
<sequence length="433" mass="48255">MGSAENCKVTILNGTIIGRCVGTTNPNKKVCAYSAIPYASPPIRFKAPQPPQSWDQPLYATSLPNWCPQDGSSQPWVNISEDCLYLNVFTPHKVDSLLQETLPVMIWYEIRIPLQTPKKVVYKIDESLLFKQVSWGSFHSRKFFSLYSHKAAWKGLGTLGEQIFTDCSYMCNSQLTKTCKFTGFLSTGDEHASGNWGLKDQASGEAQSIRWVNENIHAFGGNARQLTIFGESAGIINGAIAQSGTSLSHWAIDKTPLTSAKIIAKRLGCPVNSNAKLVNCLREKKWETIVAEQRKFTNDCYSNLTHAVATMTPVVEPKLPGAFITEDPVKILKNGDISSKVPIMLGANKHDGSFILANMYLAKLGPEKLAENSEYMRWELVPNLLRFFRVEEDVADRHVSATVEMAYLPEVNRSSWNESMPGLVDVSTYQRYV</sequence>
<reference evidence="7 8" key="1">
    <citation type="journal article" date="2016" name="Genome Biol. Evol.">
        <title>Gene Family Evolution Reflects Adaptation to Soil Environmental Stressors in the Genome of the Collembolan Orchesella cincta.</title>
        <authorList>
            <person name="Faddeeva-Vakhrusheva A."/>
            <person name="Derks M.F."/>
            <person name="Anvar S.Y."/>
            <person name="Agamennone V."/>
            <person name="Suring W."/>
            <person name="Smit S."/>
            <person name="van Straalen N.M."/>
            <person name="Roelofs D."/>
        </authorList>
    </citation>
    <scope>NUCLEOTIDE SEQUENCE [LARGE SCALE GENOMIC DNA]</scope>
    <source>
        <tissue evidence="7">Mixed pool</tissue>
    </source>
</reference>